<name>A0A133XDG6_9RHOO</name>
<dbReference type="AlphaFoldDB" id="A0A133XDG6"/>
<evidence type="ECO:0000313" key="1">
    <source>
        <dbReference type="EMBL" id="KXB28981.1"/>
    </source>
</evidence>
<dbReference type="Proteomes" id="UP000070186">
    <property type="component" value="Unassembled WGS sequence"/>
</dbReference>
<evidence type="ECO:0000313" key="2">
    <source>
        <dbReference type="Proteomes" id="UP000070186"/>
    </source>
</evidence>
<protein>
    <submittedName>
        <fullName evidence="1">Uncharacterized protein</fullName>
    </submittedName>
</protein>
<accession>A0A133XDG6</accession>
<keyword evidence="2" id="KW-1185">Reference proteome</keyword>
<sequence length="197" mass="21437">MKRDLLISTPHGQLHGQLELPDQPRGLILLARAHHAPVDAVIAANLAARGYAILNMELLSAREAQFSDATQNVPRLSQRLLDIIDLIRNDGDMQDLSLAILASGDATPAAIRTAARRDTQVKVIAGHGGLIDRAGLQALELLVAPLLMLFDPTDRLGEAAFRRALIHLKGVHEMHLLHAGENPMARVVAWFSQHLHG</sequence>
<proteinExistence type="predicted"/>
<dbReference type="RefSeq" id="WP_066887054.1">
    <property type="nucleotide sequence ID" value="NZ_LODL01000040.1"/>
</dbReference>
<dbReference type="SUPFAM" id="SSF53474">
    <property type="entry name" value="alpha/beta-Hydrolases"/>
    <property type="match status" value="1"/>
</dbReference>
<reference evidence="1 2" key="1">
    <citation type="submission" date="2015-12" db="EMBL/GenBank/DDBJ databases">
        <title>Nitrous oxide reduction kinetics distinguish bacteria harboring typical versus atypical NosZ.</title>
        <authorList>
            <person name="Yoon S."/>
            <person name="Nissen S."/>
            <person name="Park D."/>
            <person name="Sanford R.A."/>
            <person name="Loeffler F.E."/>
        </authorList>
    </citation>
    <scope>NUCLEOTIDE SEQUENCE [LARGE SCALE GENOMIC DNA]</scope>
    <source>
        <strain evidence="1 2">ATCC BAA-841</strain>
    </source>
</reference>
<dbReference type="Gene3D" id="3.40.50.1820">
    <property type="entry name" value="alpha/beta hydrolase"/>
    <property type="match status" value="1"/>
</dbReference>
<comment type="caution">
    <text evidence="1">The sequence shown here is derived from an EMBL/GenBank/DDBJ whole genome shotgun (WGS) entry which is preliminary data.</text>
</comment>
<dbReference type="STRING" id="281362.AT959_19340"/>
<gene>
    <name evidence="1" type="ORF">AT959_19340</name>
</gene>
<organism evidence="1 2">
    <name type="scientific">Dechloromonas denitrificans</name>
    <dbReference type="NCBI Taxonomy" id="281362"/>
    <lineage>
        <taxon>Bacteria</taxon>
        <taxon>Pseudomonadati</taxon>
        <taxon>Pseudomonadota</taxon>
        <taxon>Betaproteobacteria</taxon>
        <taxon>Rhodocyclales</taxon>
        <taxon>Azonexaceae</taxon>
        <taxon>Dechloromonas</taxon>
    </lineage>
</organism>
<dbReference type="EMBL" id="LODL01000040">
    <property type="protein sequence ID" value="KXB28981.1"/>
    <property type="molecule type" value="Genomic_DNA"/>
</dbReference>
<dbReference type="InterPro" id="IPR029058">
    <property type="entry name" value="AB_hydrolase_fold"/>
</dbReference>